<dbReference type="AlphaFoldDB" id="A0A6A4D7T4"/>
<proteinExistence type="predicted"/>
<feature type="compositionally biased region" description="Basic residues" evidence="1">
    <location>
        <begin position="421"/>
        <end position="433"/>
    </location>
</feature>
<gene>
    <name evidence="2" type="ORF">PR003_g22081</name>
</gene>
<feature type="region of interest" description="Disordered" evidence="1">
    <location>
        <begin position="285"/>
        <end position="449"/>
    </location>
</feature>
<evidence type="ECO:0008006" key="4">
    <source>
        <dbReference type="Google" id="ProtNLM"/>
    </source>
</evidence>
<comment type="caution">
    <text evidence="2">The sequence shown here is derived from an EMBL/GenBank/DDBJ whole genome shotgun (WGS) entry which is preliminary data.</text>
</comment>
<protein>
    <recommendedName>
        <fullName evidence="4">MULE transposase domain-containing protein</fullName>
    </recommendedName>
</protein>
<sequence length="449" mass="49521">MRSRIVLCESQRCQAQLDTSDDGDVSPLTKCPCRYKFKLCLSTSVCEVFQQGHHIMDINDPLTPVKRKLTEEMKVYITECLATGEKTTATRLYTVLDTLIDNDEMAGPAPWLSQVTDFVKNLRRKNPKDSMAPMIELCDSRLYDQLDIATLPARDMVILCDSQVESTPGASGRVSHLGDGSKTYTLRVGMTCLQMIHNYIAVQDRDDCTTILHVDSTHSMVINGYVVFAFGYSDQCGHFFPMVYFCTSHKRAIDIGWCISGVACPGVSMRTRQFVRPSHVHRFAHADDDSEDSDDQTVAAYPAAAESDPECEDDNDTSNPAGGTLNPAGENRSLSDQMGVPVTTSPAPSTTSVTTTEELEDEDEQQQSAPIAAPAPAVPPARVWSRPRQHSSSQGSIVPTTEAATDSDVVAADRDDNGTGVRRRSSRPRRATRRAIESQLQSRKRSRQF</sequence>
<name>A0A6A4D7T4_9STRA</name>
<feature type="compositionally biased region" description="Acidic residues" evidence="1">
    <location>
        <begin position="307"/>
        <end position="316"/>
    </location>
</feature>
<keyword evidence="3" id="KW-1185">Reference proteome</keyword>
<feature type="compositionally biased region" description="Low complexity" evidence="1">
    <location>
        <begin position="366"/>
        <end position="375"/>
    </location>
</feature>
<dbReference type="Proteomes" id="UP000434957">
    <property type="component" value="Unassembled WGS sequence"/>
</dbReference>
<feature type="compositionally biased region" description="Polar residues" evidence="1">
    <location>
        <begin position="390"/>
        <end position="404"/>
    </location>
</feature>
<feature type="compositionally biased region" description="Low complexity" evidence="1">
    <location>
        <begin position="340"/>
        <end position="356"/>
    </location>
</feature>
<dbReference type="EMBL" id="QXFT01002144">
    <property type="protein sequence ID" value="KAE9303158.1"/>
    <property type="molecule type" value="Genomic_DNA"/>
</dbReference>
<accession>A0A6A4D7T4</accession>
<evidence type="ECO:0000313" key="2">
    <source>
        <dbReference type="EMBL" id="KAE9303158.1"/>
    </source>
</evidence>
<reference evidence="2 3" key="1">
    <citation type="submission" date="2018-08" db="EMBL/GenBank/DDBJ databases">
        <title>Genomic investigation of the strawberry pathogen Phytophthora fragariae indicates pathogenicity is determined by transcriptional variation in three key races.</title>
        <authorList>
            <person name="Adams T.M."/>
            <person name="Armitage A.D."/>
            <person name="Sobczyk M.K."/>
            <person name="Bates H.J."/>
            <person name="Dunwell J.M."/>
            <person name="Nellist C.F."/>
            <person name="Harrison R.J."/>
        </authorList>
    </citation>
    <scope>NUCLEOTIDE SEQUENCE [LARGE SCALE GENOMIC DNA]</scope>
    <source>
        <strain evidence="2 3">SCRP333</strain>
    </source>
</reference>
<evidence type="ECO:0000313" key="3">
    <source>
        <dbReference type="Proteomes" id="UP000434957"/>
    </source>
</evidence>
<organism evidence="2 3">
    <name type="scientific">Phytophthora rubi</name>
    <dbReference type="NCBI Taxonomy" id="129364"/>
    <lineage>
        <taxon>Eukaryota</taxon>
        <taxon>Sar</taxon>
        <taxon>Stramenopiles</taxon>
        <taxon>Oomycota</taxon>
        <taxon>Peronosporomycetes</taxon>
        <taxon>Peronosporales</taxon>
        <taxon>Peronosporaceae</taxon>
        <taxon>Phytophthora</taxon>
    </lineage>
</organism>
<evidence type="ECO:0000256" key="1">
    <source>
        <dbReference type="SAM" id="MobiDB-lite"/>
    </source>
</evidence>